<gene>
    <name evidence="1" type="ORF">LCGC14_0798190</name>
</gene>
<protein>
    <submittedName>
        <fullName evidence="1">Uncharacterized protein</fullName>
    </submittedName>
</protein>
<comment type="caution">
    <text evidence="1">The sequence shown here is derived from an EMBL/GenBank/DDBJ whole genome shotgun (WGS) entry which is preliminary data.</text>
</comment>
<dbReference type="AlphaFoldDB" id="A0A0F9SAH8"/>
<dbReference type="EMBL" id="LAZR01002135">
    <property type="protein sequence ID" value="KKN34006.1"/>
    <property type="molecule type" value="Genomic_DNA"/>
</dbReference>
<organism evidence="1">
    <name type="scientific">marine sediment metagenome</name>
    <dbReference type="NCBI Taxonomy" id="412755"/>
    <lineage>
        <taxon>unclassified sequences</taxon>
        <taxon>metagenomes</taxon>
        <taxon>ecological metagenomes</taxon>
    </lineage>
</organism>
<evidence type="ECO:0000313" key="1">
    <source>
        <dbReference type="EMBL" id="KKN34006.1"/>
    </source>
</evidence>
<name>A0A0F9SAH8_9ZZZZ</name>
<reference evidence="1" key="1">
    <citation type="journal article" date="2015" name="Nature">
        <title>Complex archaea that bridge the gap between prokaryotes and eukaryotes.</title>
        <authorList>
            <person name="Spang A."/>
            <person name="Saw J.H."/>
            <person name="Jorgensen S.L."/>
            <person name="Zaremba-Niedzwiedzka K."/>
            <person name="Martijn J."/>
            <person name="Lind A.E."/>
            <person name="van Eijk R."/>
            <person name="Schleper C."/>
            <person name="Guy L."/>
            <person name="Ettema T.J."/>
        </authorList>
    </citation>
    <scope>NUCLEOTIDE SEQUENCE</scope>
</reference>
<sequence>MTWKPAEFEVATDLGACLRRGEILPPFGVHEDDDGWQMPWVVTHLPTGCMLPCRFVNQDAAKLAVSEIAGFGDWDFDEIDARAAALQAVMTPTIDEWCARGLCERSTDGLKPGDRDVIKHQERFKGGAS</sequence>
<proteinExistence type="predicted"/>
<accession>A0A0F9SAH8</accession>